<feature type="non-terminal residue" evidence="1">
    <location>
        <position position="1"/>
    </location>
</feature>
<feature type="non-terminal residue" evidence="1">
    <location>
        <position position="336"/>
    </location>
</feature>
<evidence type="ECO:0000313" key="1">
    <source>
        <dbReference type="EMBL" id="CAG8735993.1"/>
    </source>
</evidence>
<protein>
    <submittedName>
        <fullName evidence="1">4234_t:CDS:1</fullName>
    </submittedName>
</protein>
<keyword evidence="2" id="KW-1185">Reference proteome</keyword>
<gene>
    <name evidence="1" type="ORF">ALEPTO_LOCUS12790</name>
</gene>
<name>A0A9N9IJI0_9GLOM</name>
<evidence type="ECO:0000313" key="2">
    <source>
        <dbReference type="Proteomes" id="UP000789508"/>
    </source>
</evidence>
<proteinExistence type="predicted"/>
<organism evidence="1 2">
    <name type="scientific">Ambispora leptoticha</name>
    <dbReference type="NCBI Taxonomy" id="144679"/>
    <lineage>
        <taxon>Eukaryota</taxon>
        <taxon>Fungi</taxon>
        <taxon>Fungi incertae sedis</taxon>
        <taxon>Mucoromycota</taxon>
        <taxon>Glomeromycotina</taxon>
        <taxon>Glomeromycetes</taxon>
        <taxon>Archaeosporales</taxon>
        <taxon>Ambisporaceae</taxon>
        <taxon>Ambispora</taxon>
    </lineage>
</organism>
<comment type="caution">
    <text evidence="1">The sequence shown here is derived from an EMBL/GenBank/DDBJ whole genome shotgun (WGS) entry which is preliminary data.</text>
</comment>
<dbReference type="Proteomes" id="UP000789508">
    <property type="component" value="Unassembled WGS sequence"/>
</dbReference>
<accession>A0A9N9IJI0</accession>
<dbReference type="EMBL" id="CAJVPS010032820">
    <property type="protein sequence ID" value="CAG8735993.1"/>
    <property type="molecule type" value="Genomic_DNA"/>
</dbReference>
<dbReference type="AlphaFoldDB" id="A0A9N9IJI0"/>
<reference evidence="1" key="1">
    <citation type="submission" date="2021-06" db="EMBL/GenBank/DDBJ databases">
        <authorList>
            <person name="Kallberg Y."/>
            <person name="Tangrot J."/>
            <person name="Rosling A."/>
        </authorList>
    </citation>
    <scope>NUCLEOTIDE SEQUENCE</scope>
    <source>
        <strain evidence="1">FL130A</strain>
    </source>
</reference>
<sequence>PQEITFSSTNWEIDPKHLQIAFDIKDCQSKVFSKLIEGGKKEVTITLKILNGAEWAKEEGNQISFRSDEVKIAFKEKTSLIPVKHFAGTDEEGKSTYRNEYIEAEASFSNSLSSEDRVGCRIEPTTIKTADGVPLLELKDIDNLLNDEVEIKLATINDKEGEGGEEHPYALANQAGRILKRIEKKSIPETLQARVDHLQAEREKLEKELTATYFLQINTTLNTAQRIKLYGDEVYLKLDLENPIELDGQAVEFLLVKGGEEADKFTNFAKNRNLLKLTAQKGVETITVRRDKEQAELTGNKVELKITPIGETNLPPLETITFRFYQKAKIKVGDRA</sequence>